<organism evidence="7 8">
    <name type="scientific">Dioszegia hungarica</name>
    <dbReference type="NCBI Taxonomy" id="4972"/>
    <lineage>
        <taxon>Eukaryota</taxon>
        <taxon>Fungi</taxon>
        <taxon>Dikarya</taxon>
        <taxon>Basidiomycota</taxon>
        <taxon>Agaricomycotina</taxon>
        <taxon>Tremellomycetes</taxon>
        <taxon>Tremellales</taxon>
        <taxon>Bulleribasidiaceae</taxon>
        <taxon>Dioszegia</taxon>
    </lineage>
</organism>
<keyword evidence="5" id="KW-0560">Oxidoreductase</keyword>
<comment type="caution">
    <text evidence="7">The sequence shown here is derived from an EMBL/GenBank/DDBJ whole genome shotgun (WGS) entry which is preliminary data.</text>
</comment>
<dbReference type="Pfam" id="PF00107">
    <property type="entry name" value="ADH_zinc_N"/>
    <property type="match status" value="1"/>
</dbReference>
<dbReference type="Gene3D" id="3.40.50.720">
    <property type="entry name" value="NAD(P)-binding Rossmann-like Domain"/>
    <property type="match status" value="1"/>
</dbReference>
<gene>
    <name evidence="7" type="ORF">MKK02DRAFT_35879</name>
</gene>
<dbReference type="PANTHER" id="PTHR43350:SF17">
    <property type="entry name" value="NAD-DEPENDENT ALCOHOL DEHYDROGENASE"/>
    <property type="match status" value="1"/>
</dbReference>
<dbReference type="GO" id="GO:0016491">
    <property type="term" value="F:oxidoreductase activity"/>
    <property type="evidence" value="ECO:0007669"/>
    <property type="project" value="UniProtKB-KW"/>
</dbReference>
<proteinExistence type="inferred from homology"/>
<evidence type="ECO:0000313" key="8">
    <source>
        <dbReference type="Proteomes" id="UP001164286"/>
    </source>
</evidence>
<dbReference type="InterPro" id="IPR013149">
    <property type="entry name" value="ADH-like_C"/>
</dbReference>
<feature type="domain" description="Enoyl reductase (ER)" evidence="6">
    <location>
        <begin position="13"/>
        <end position="376"/>
    </location>
</feature>
<dbReference type="Gene3D" id="3.90.180.10">
    <property type="entry name" value="Medium-chain alcohol dehydrogenases, catalytic domain"/>
    <property type="match status" value="1"/>
</dbReference>
<sequence>MSDIRVARLPAVGKPFYTDKITKPAPGVNDVLVKVTACSIVPNTKNLVSNPNPLEGMSLPEFPCIFGLDVSGTVEAVGEHVLGIKPGDRVYVDPFLTCGTCQACRQALHVWLTSRPVHPRLLPGRCSAWLFRAPPRGQAYAQAVPDRRSVGIPPFPDTNIALIPDNIDLRLAARFGYLGTSFAGLKKGGMGPGKTLLVNGVTGTLGYAAVSIAIGLGCTRILGIGRNPDKLKQLSEFGNGRVKVVSSEEEKDIAGWVKSHTDGLGVDAMYDCLGNGGDGNMTMELIKLVKVGGKAILAAGGAEGSLNQTYTEAMSHSCAILGTMWFTSAEVDEMIALISAGVIDLSYMEHKSFSLDQVNEAMDFVGDRPGGAVNVIIQPGS</sequence>
<keyword evidence="3" id="KW-0479">Metal-binding</keyword>
<dbReference type="RefSeq" id="XP_052948836.1">
    <property type="nucleotide sequence ID" value="XM_053089289.1"/>
</dbReference>
<dbReference type="GeneID" id="77728494"/>
<dbReference type="EMBL" id="JAKWFO010000002">
    <property type="protein sequence ID" value="KAI9639059.1"/>
    <property type="molecule type" value="Genomic_DNA"/>
</dbReference>
<dbReference type="SUPFAM" id="SSF50129">
    <property type="entry name" value="GroES-like"/>
    <property type="match status" value="1"/>
</dbReference>
<dbReference type="PANTHER" id="PTHR43350">
    <property type="entry name" value="NAD-DEPENDENT ALCOHOL DEHYDROGENASE"/>
    <property type="match status" value="1"/>
</dbReference>
<dbReference type="GO" id="GO:0046872">
    <property type="term" value="F:metal ion binding"/>
    <property type="evidence" value="ECO:0007669"/>
    <property type="project" value="UniProtKB-KW"/>
</dbReference>
<evidence type="ECO:0000256" key="1">
    <source>
        <dbReference type="ARBA" id="ARBA00001947"/>
    </source>
</evidence>
<dbReference type="SMART" id="SM00829">
    <property type="entry name" value="PKS_ER"/>
    <property type="match status" value="1"/>
</dbReference>
<accession>A0AA38LYJ4</accession>
<comment type="cofactor">
    <cofactor evidence="1">
        <name>Zn(2+)</name>
        <dbReference type="ChEBI" id="CHEBI:29105"/>
    </cofactor>
</comment>
<dbReference type="InterPro" id="IPR011032">
    <property type="entry name" value="GroES-like_sf"/>
</dbReference>
<keyword evidence="8" id="KW-1185">Reference proteome</keyword>
<dbReference type="InterPro" id="IPR020843">
    <property type="entry name" value="ER"/>
</dbReference>
<evidence type="ECO:0000256" key="3">
    <source>
        <dbReference type="ARBA" id="ARBA00022723"/>
    </source>
</evidence>
<evidence type="ECO:0000259" key="6">
    <source>
        <dbReference type="SMART" id="SM00829"/>
    </source>
</evidence>
<dbReference type="InterPro" id="IPR013154">
    <property type="entry name" value="ADH-like_N"/>
</dbReference>
<reference evidence="7" key="1">
    <citation type="journal article" date="2022" name="G3 (Bethesda)">
        <title>High quality genome of the basidiomycete yeast Dioszegia hungarica PDD-24b-2 isolated from cloud water.</title>
        <authorList>
            <person name="Jarrige D."/>
            <person name="Haridas S."/>
            <person name="Bleykasten-Grosshans C."/>
            <person name="Joly M."/>
            <person name="Nadalig T."/>
            <person name="Sancelme M."/>
            <person name="Vuilleumier S."/>
            <person name="Grigoriev I.V."/>
            <person name="Amato P."/>
            <person name="Bringel F."/>
        </authorList>
    </citation>
    <scope>NUCLEOTIDE SEQUENCE</scope>
    <source>
        <strain evidence="7">PDD-24b-2</strain>
    </source>
</reference>
<evidence type="ECO:0000256" key="5">
    <source>
        <dbReference type="ARBA" id="ARBA00023002"/>
    </source>
</evidence>
<dbReference type="AlphaFoldDB" id="A0AA38LYJ4"/>
<evidence type="ECO:0000313" key="7">
    <source>
        <dbReference type="EMBL" id="KAI9639059.1"/>
    </source>
</evidence>
<evidence type="ECO:0000256" key="2">
    <source>
        <dbReference type="ARBA" id="ARBA00008072"/>
    </source>
</evidence>
<dbReference type="SUPFAM" id="SSF51735">
    <property type="entry name" value="NAD(P)-binding Rossmann-fold domains"/>
    <property type="match status" value="1"/>
</dbReference>
<comment type="similarity">
    <text evidence="2">Belongs to the zinc-containing alcohol dehydrogenase family.</text>
</comment>
<dbReference type="Pfam" id="PF08240">
    <property type="entry name" value="ADH_N"/>
    <property type="match status" value="1"/>
</dbReference>
<keyword evidence="4" id="KW-0862">Zinc</keyword>
<name>A0AA38LYJ4_9TREE</name>
<dbReference type="Proteomes" id="UP001164286">
    <property type="component" value="Unassembled WGS sequence"/>
</dbReference>
<dbReference type="InterPro" id="IPR036291">
    <property type="entry name" value="NAD(P)-bd_dom_sf"/>
</dbReference>
<protein>
    <submittedName>
        <fullName evidence="7">Chaperonin 10-like protein</fullName>
    </submittedName>
</protein>
<evidence type="ECO:0000256" key="4">
    <source>
        <dbReference type="ARBA" id="ARBA00022833"/>
    </source>
</evidence>